<evidence type="ECO:0000256" key="2">
    <source>
        <dbReference type="ARBA" id="ARBA00009948"/>
    </source>
</evidence>
<keyword evidence="5 7" id="KW-0057">Aromatic amino acid biosynthesis</keyword>
<dbReference type="PIRSF" id="PIRSF000505">
    <property type="entry name" value="EPSPS"/>
    <property type="match status" value="1"/>
</dbReference>
<dbReference type="EMBL" id="AJJQ01000016">
    <property type="protein sequence ID" value="EID51662.1"/>
    <property type="molecule type" value="Genomic_DNA"/>
</dbReference>
<keyword evidence="10" id="KW-1185">Reference proteome</keyword>
<feature type="binding site" evidence="7">
    <location>
        <position position="368"/>
    </location>
    <ligand>
        <name>3-phosphoshikimate</name>
        <dbReference type="ChEBI" id="CHEBI:145989"/>
    </ligand>
</feature>
<organism evidence="9 10">
    <name type="scientific">Rothia aeria F0474</name>
    <dbReference type="NCBI Taxonomy" id="1125724"/>
    <lineage>
        <taxon>Bacteria</taxon>
        <taxon>Bacillati</taxon>
        <taxon>Actinomycetota</taxon>
        <taxon>Actinomycetes</taxon>
        <taxon>Micrococcales</taxon>
        <taxon>Micrococcaceae</taxon>
        <taxon>Rothia</taxon>
    </lineage>
</organism>
<evidence type="ECO:0000256" key="4">
    <source>
        <dbReference type="ARBA" id="ARBA00022679"/>
    </source>
</evidence>
<comment type="subunit">
    <text evidence="7">Monomer.</text>
</comment>
<feature type="binding site" evidence="7">
    <location>
        <position position="52"/>
    </location>
    <ligand>
        <name>3-phosphoshikimate</name>
        <dbReference type="ChEBI" id="CHEBI:145989"/>
    </ligand>
</feature>
<dbReference type="Proteomes" id="UP000004863">
    <property type="component" value="Unassembled WGS sequence"/>
</dbReference>
<feature type="binding site" evidence="7">
    <location>
        <position position="445"/>
    </location>
    <ligand>
        <name>phosphoenolpyruvate</name>
        <dbReference type="ChEBI" id="CHEBI:58702"/>
    </ligand>
</feature>
<comment type="pathway">
    <text evidence="1 7">Metabolic intermediate biosynthesis; chorismate biosynthesis; chorismate from D-erythrose 4-phosphate and phosphoenolpyruvate: step 6/7.</text>
</comment>
<dbReference type="UniPathway" id="UPA00053">
    <property type="reaction ID" value="UER00089"/>
</dbReference>
<feature type="binding site" evidence="7">
    <location>
        <position position="52"/>
    </location>
    <ligand>
        <name>phosphoenolpyruvate</name>
        <dbReference type="ChEBI" id="CHEBI:58702"/>
    </ligand>
</feature>
<evidence type="ECO:0000256" key="3">
    <source>
        <dbReference type="ARBA" id="ARBA00022605"/>
    </source>
</evidence>
<comment type="caution">
    <text evidence="7">Lacks conserved residue(s) required for the propagation of feature annotation.</text>
</comment>
<evidence type="ECO:0000259" key="8">
    <source>
        <dbReference type="Pfam" id="PF00275"/>
    </source>
</evidence>
<feature type="binding site" evidence="7">
    <location>
        <position position="57"/>
    </location>
    <ligand>
        <name>3-phosphoshikimate</name>
        <dbReference type="ChEBI" id="CHEBI:145989"/>
    </ligand>
</feature>
<dbReference type="PANTHER" id="PTHR21090:SF5">
    <property type="entry name" value="PENTAFUNCTIONAL AROM POLYPEPTIDE"/>
    <property type="match status" value="1"/>
</dbReference>
<evidence type="ECO:0000256" key="5">
    <source>
        <dbReference type="ARBA" id="ARBA00023141"/>
    </source>
</evidence>
<dbReference type="PROSITE" id="PS00885">
    <property type="entry name" value="EPSP_SYNTHASE_2"/>
    <property type="match status" value="1"/>
</dbReference>
<dbReference type="PATRIC" id="fig|1125724.3.peg.598"/>
<dbReference type="GO" id="GO:0009423">
    <property type="term" value="P:chorismate biosynthetic process"/>
    <property type="evidence" value="ECO:0007669"/>
    <property type="project" value="UniProtKB-UniRule"/>
</dbReference>
<dbReference type="GO" id="GO:0009073">
    <property type="term" value="P:aromatic amino acid family biosynthetic process"/>
    <property type="evidence" value="ECO:0007669"/>
    <property type="project" value="UniProtKB-KW"/>
</dbReference>
<feature type="binding site" evidence="7">
    <location>
        <position position="242"/>
    </location>
    <ligand>
        <name>3-phosphoshikimate</name>
        <dbReference type="ChEBI" id="CHEBI:145989"/>
    </ligand>
</feature>
<comment type="subcellular location">
    <subcellularLocation>
        <location evidence="7">Cytoplasm</location>
    </subcellularLocation>
</comment>
<dbReference type="InterPro" id="IPR036968">
    <property type="entry name" value="Enolpyruvate_Tfrase_sf"/>
</dbReference>
<gene>
    <name evidence="7 9" type="primary">aroA</name>
    <name evidence="9" type="ORF">HMPREF1324_2271</name>
</gene>
<dbReference type="PROSITE" id="PS00104">
    <property type="entry name" value="EPSP_SYNTHASE_1"/>
    <property type="match status" value="1"/>
</dbReference>
<feature type="binding site" evidence="7">
    <location>
        <position position="395"/>
    </location>
    <ligand>
        <name>3-phosphoshikimate</name>
        <dbReference type="ChEBI" id="CHEBI:145989"/>
    </ligand>
</feature>
<dbReference type="HAMAP" id="MF_00210">
    <property type="entry name" value="EPSP_synth"/>
    <property type="match status" value="1"/>
</dbReference>
<feature type="binding site" evidence="7">
    <location>
        <position position="130"/>
    </location>
    <ligand>
        <name>phosphoenolpyruvate</name>
        <dbReference type="ChEBI" id="CHEBI:58702"/>
    </ligand>
</feature>
<feature type="binding site" evidence="7">
    <location>
        <position position="470"/>
    </location>
    <ligand>
        <name>phosphoenolpyruvate</name>
        <dbReference type="ChEBI" id="CHEBI:58702"/>
    </ligand>
</feature>
<comment type="caution">
    <text evidence="9">The sequence shown here is derived from an EMBL/GenBank/DDBJ whole genome shotgun (WGS) entry which is preliminary data.</text>
</comment>
<dbReference type="PANTHER" id="PTHR21090">
    <property type="entry name" value="AROM/DEHYDROQUINATE SYNTHASE"/>
    <property type="match status" value="1"/>
</dbReference>
<dbReference type="GO" id="GO:0005737">
    <property type="term" value="C:cytoplasm"/>
    <property type="evidence" value="ECO:0007669"/>
    <property type="project" value="UniProtKB-SubCell"/>
</dbReference>
<evidence type="ECO:0000313" key="9">
    <source>
        <dbReference type="EMBL" id="EID51662.1"/>
    </source>
</evidence>
<dbReference type="Pfam" id="PF00275">
    <property type="entry name" value="EPSP_synthase"/>
    <property type="match status" value="1"/>
</dbReference>
<feature type="active site" description="Proton acceptor" evidence="7">
    <location>
        <position position="368"/>
    </location>
</feature>
<accession>I0UUV9</accession>
<comment type="catalytic activity">
    <reaction evidence="6">
        <text>3-phosphoshikimate + phosphoenolpyruvate = 5-O-(1-carboxyvinyl)-3-phosphoshikimate + phosphate</text>
        <dbReference type="Rhea" id="RHEA:21256"/>
        <dbReference type="ChEBI" id="CHEBI:43474"/>
        <dbReference type="ChEBI" id="CHEBI:57701"/>
        <dbReference type="ChEBI" id="CHEBI:58702"/>
        <dbReference type="ChEBI" id="CHEBI:145989"/>
        <dbReference type="EC" id="2.5.1.19"/>
    </reaction>
    <physiologicalReaction direction="left-to-right" evidence="6">
        <dbReference type="Rhea" id="RHEA:21257"/>
    </physiologicalReaction>
</comment>
<dbReference type="EC" id="2.5.1.19" evidence="7"/>
<proteinExistence type="inferred from homology"/>
<name>I0UUV9_9MICC</name>
<keyword evidence="7" id="KW-0963">Cytoplasm</keyword>
<dbReference type="Gene3D" id="3.65.10.10">
    <property type="entry name" value="Enolpyruvate transferase domain"/>
    <property type="match status" value="2"/>
</dbReference>
<sequence>MADAAPPINKIVGIHMSDTAPVQPGATPGDWPAPLFTGEPGARATVRIPGSKSLTNRYLLLAAMADSPSVVHAPLHSRDSLLMIKALEALGARFESLETDSPFGPDLRVTPIDFSSATPRYSTIDCGLAGTVMRFVPALAALLPGEFGFDGDAHARKRPMAPLLDGLRQLGVDVPCEGDQADALPFTVQSPGLAQHPVEGSAIPEVCIDASASSQFVSAFLLVAPRLPQGLVIRHVGEAVPSVPHIEMTVETLRELGVRVESSPEQYTWVVRPGAIRGFEKTIEPDLSNAGPFLAAATVTGTSVTIPDWPAPAGDGQPGTTQGGDMWRELLLTVGATVSYSEKGLTVTGSPAVGGEREYVFDLARCGELAPTLAAICALLPARTELRGIAHLRGHETDRLKALRVEINRLGGSAHELDDGLVIDAPVQRAATNAAVTVRTYEDHRMATFAAVLGLRVPGVVVENIATTAKTLPDFVGLWNNMLGQLEGSR</sequence>
<feature type="binding site" evidence="7">
    <location>
        <position position="158"/>
    </location>
    <ligand>
        <name>phosphoenolpyruvate</name>
        <dbReference type="ChEBI" id="CHEBI:58702"/>
    </ligand>
</feature>
<evidence type="ECO:0000256" key="7">
    <source>
        <dbReference type="HAMAP-Rule" id="MF_00210"/>
    </source>
</evidence>
<evidence type="ECO:0000256" key="1">
    <source>
        <dbReference type="ARBA" id="ARBA00004811"/>
    </source>
</evidence>
<dbReference type="GO" id="GO:0003866">
    <property type="term" value="F:3-phosphoshikimate 1-carboxyvinyltransferase activity"/>
    <property type="evidence" value="ECO:0007669"/>
    <property type="project" value="UniProtKB-UniRule"/>
</dbReference>
<keyword evidence="4 7" id="KW-0808">Transferase</keyword>
<dbReference type="InterPro" id="IPR013792">
    <property type="entry name" value="RNA3'P_cycl/enolpyr_Trfase_a/b"/>
</dbReference>
<feature type="binding site" evidence="7">
    <location>
        <position position="215"/>
    </location>
    <ligand>
        <name>3-phosphoshikimate</name>
        <dbReference type="ChEBI" id="CHEBI:145989"/>
    </ligand>
</feature>
<protein>
    <recommendedName>
        <fullName evidence="7">3-phosphoshikimate 1-carboxyvinyltransferase</fullName>
        <ecNumber evidence="7">2.5.1.19</ecNumber>
    </recommendedName>
    <alternativeName>
        <fullName evidence="7">5-enolpyruvylshikimate-3-phosphate synthase</fullName>
        <shortName evidence="7">EPSP synthase</shortName>
        <shortName evidence="7">EPSPS</shortName>
    </alternativeName>
</protein>
<evidence type="ECO:0000313" key="10">
    <source>
        <dbReference type="Proteomes" id="UP000004863"/>
    </source>
</evidence>
<evidence type="ECO:0000256" key="6">
    <source>
        <dbReference type="ARBA" id="ARBA00044633"/>
    </source>
</evidence>
<reference evidence="9" key="1">
    <citation type="submission" date="2012-03" db="EMBL/GenBank/DDBJ databases">
        <authorList>
            <person name="Durkin A.S."/>
            <person name="McCorrison J."/>
            <person name="Torralba M."/>
            <person name="Gillis M."/>
            <person name="Methe B."/>
            <person name="Sutton G."/>
            <person name="Nelson K.E."/>
        </authorList>
    </citation>
    <scope>NUCLEOTIDE SEQUENCE [LARGE SCALE GENOMIC DNA]</scope>
    <source>
        <strain evidence="9">F0474</strain>
    </source>
</reference>
<feature type="binding site" evidence="7">
    <location>
        <position position="213"/>
    </location>
    <ligand>
        <name>3-phosphoshikimate</name>
        <dbReference type="ChEBI" id="CHEBI:145989"/>
    </ligand>
</feature>
<dbReference type="GO" id="GO:0008652">
    <property type="term" value="P:amino acid biosynthetic process"/>
    <property type="evidence" value="ECO:0007669"/>
    <property type="project" value="UniProtKB-KW"/>
</dbReference>
<feature type="binding site" evidence="7">
    <location>
        <position position="399"/>
    </location>
    <ligand>
        <name>phosphoenolpyruvate</name>
        <dbReference type="ChEBI" id="CHEBI:58702"/>
    </ligand>
</feature>
<dbReference type="NCBIfam" id="TIGR01356">
    <property type="entry name" value="aroA"/>
    <property type="match status" value="1"/>
</dbReference>
<feature type="binding site" evidence="7">
    <location>
        <position position="53"/>
    </location>
    <ligand>
        <name>3-phosphoshikimate</name>
        <dbReference type="ChEBI" id="CHEBI:145989"/>
    </ligand>
</feature>
<dbReference type="InterPro" id="IPR001986">
    <property type="entry name" value="Enolpyruvate_Tfrase_dom"/>
</dbReference>
<keyword evidence="3 7" id="KW-0028">Amino-acid biosynthesis</keyword>
<dbReference type="SUPFAM" id="SSF55205">
    <property type="entry name" value="EPT/RTPC-like"/>
    <property type="match status" value="1"/>
</dbReference>
<dbReference type="CDD" id="cd01556">
    <property type="entry name" value="EPSP_synthase"/>
    <property type="match status" value="1"/>
</dbReference>
<comment type="similarity">
    <text evidence="2 7">Belongs to the EPSP synthase family.</text>
</comment>
<dbReference type="InterPro" id="IPR006264">
    <property type="entry name" value="EPSP_synthase"/>
</dbReference>
<feature type="domain" description="Enolpyruvate transferase" evidence="8">
    <location>
        <begin position="43"/>
        <end position="476"/>
    </location>
</feature>
<feature type="binding site" evidence="7">
    <location>
        <position position="214"/>
    </location>
    <ligand>
        <name>3-phosphoshikimate</name>
        <dbReference type="ChEBI" id="CHEBI:145989"/>
    </ligand>
</feature>
<comment type="function">
    <text evidence="7">Catalyzes the transfer of the enolpyruvyl moiety of phosphoenolpyruvate (PEP) to the 5-hydroxyl of shikimate-3-phosphate (S3P) to produce enolpyruvyl shikimate-3-phosphate and inorganic phosphate.</text>
</comment>
<dbReference type="InterPro" id="IPR023193">
    <property type="entry name" value="EPSP_synthase_CS"/>
</dbReference>
<dbReference type="AlphaFoldDB" id="I0UUV9"/>
<feature type="binding site" evidence="7">
    <location>
        <position position="215"/>
    </location>
    <ligand>
        <name>phosphoenolpyruvate</name>
        <dbReference type="ChEBI" id="CHEBI:58702"/>
    </ligand>
</feature>